<reference evidence="1 2" key="1">
    <citation type="journal article" date="2015" name="Genome Announc.">
        <title>Draft Genome Sequence of Cyanobacterium Hassallia byssoidea Strain VB512170, Isolated from Monuments in India.</title>
        <authorList>
            <person name="Singh D."/>
            <person name="Chandrababunaidu M.M."/>
            <person name="Panda A."/>
            <person name="Sen D."/>
            <person name="Bhattacharyya S."/>
            <person name="Adhikary S.P."/>
            <person name="Tripathy S."/>
        </authorList>
    </citation>
    <scope>NUCLEOTIDE SEQUENCE [LARGE SCALE GENOMIC DNA]</scope>
    <source>
        <strain evidence="1 2">VB512170</strain>
    </source>
</reference>
<dbReference type="RefSeq" id="WP_039747983.1">
    <property type="nucleotide sequence ID" value="NZ_JTCM02000084.1"/>
</dbReference>
<gene>
    <name evidence="1" type="ORF">PI95_025660</name>
</gene>
<evidence type="ECO:0000313" key="1">
    <source>
        <dbReference type="EMBL" id="NEU75851.1"/>
    </source>
</evidence>
<dbReference type="AlphaFoldDB" id="A0A846HHE6"/>
<organism evidence="1 2">
    <name type="scientific">Hassallia byssoidea VB512170</name>
    <dbReference type="NCBI Taxonomy" id="1304833"/>
    <lineage>
        <taxon>Bacteria</taxon>
        <taxon>Bacillati</taxon>
        <taxon>Cyanobacteriota</taxon>
        <taxon>Cyanophyceae</taxon>
        <taxon>Nostocales</taxon>
        <taxon>Tolypothrichaceae</taxon>
        <taxon>Hassallia</taxon>
    </lineage>
</organism>
<protein>
    <submittedName>
        <fullName evidence="1">Uncharacterized protein</fullName>
    </submittedName>
</protein>
<sequence>MFSNRGDRLSLVRAAIALLWGCAKQELEFSTLITKSDRTERIFDVSIFGIGDRHLRSLHSVTQAIVNQKALCRFNSFTRMCSKVSGILQKI</sequence>
<name>A0A846HHE6_9CYAN</name>
<comment type="caution">
    <text evidence="1">The sequence shown here is derived from an EMBL/GenBank/DDBJ whole genome shotgun (WGS) entry which is preliminary data.</text>
</comment>
<proteinExistence type="predicted"/>
<evidence type="ECO:0000313" key="2">
    <source>
        <dbReference type="Proteomes" id="UP000031549"/>
    </source>
</evidence>
<dbReference type="EMBL" id="JTCM02000084">
    <property type="protein sequence ID" value="NEU75851.1"/>
    <property type="molecule type" value="Genomic_DNA"/>
</dbReference>
<accession>A0A846HHE6</accession>
<keyword evidence="2" id="KW-1185">Reference proteome</keyword>
<dbReference type="Proteomes" id="UP000031549">
    <property type="component" value="Unassembled WGS sequence"/>
</dbReference>